<protein>
    <submittedName>
        <fullName evidence="2">Plasma membrane calcium-transporting ATPase 4</fullName>
    </submittedName>
    <submittedName>
        <fullName evidence="3">Pleckstrin homology domain-containing family A member 6</fullName>
    </submittedName>
</protein>
<reference evidence="3 4" key="1">
    <citation type="submission" date="2019-04" db="EMBL/GenBank/DDBJ databases">
        <title>Draft genome of the big-headed turtle Platysternon megacephalum.</title>
        <authorList>
            <person name="Gong S."/>
        </authorList>
    </citation>
    <scope>NUCLEOTIDE SEQUENCE [LARGE SCALE GENOMIC DNA]</scope>
    <source>
        <strain evidence="3">DO16091913</strain>
        <tissue evidence="3">Muscle</tissue>
    </source>
</reference>
<keyword evidence="4" id="KW-1185">Reference proteome</keyword>
<dbReference type="AlphaFoldDB" id="A0A4D9DZ27"/>
<name>A0A4D9DZ27_9SAUR</name>
<dbReference type="EMBL" id="QXTE01000212">
    <property type="protein sequence ID" value="TFK01772.1"/>
    <property type="molecule type" value="Genomic_DNA"/>
</dbReference>
<proteinExistence type="predicted"/>
<feature type="region of interest" description="Disordered" evidence="1">
    <location>
        <begin position="1"/>
        <end position="23"/>
    </location>
</feature>
<accession>A0A4D9DZ27</accession>
<reference evidence="3 4" key="2">
    <citation type="submission" date="2019-04" db="EMBL/GenBank/DDBJ databases">
        <title>The genome sequence of big-headed turtle.</title>
        <authorList>
            <person name="Gong S."/>
        </authorList>
    </citation>
    <scope>NUCLEOTIDE SEQUENCE [LARGE SCALE GENOMIC DNA]</scope>
    <source>
        <strain evidence="3">DO16091913</strain>
        <tissue evidence="3">Muscle</tissue>
    </source>
</reference>
<comment type="caution">
    <text evidence="3">The sequence shown here is derived from an EMBL/GenBank/DDBJ whole genome shotgun (WGS) entry which is preliminary data.</text>
</comment>
<feature type="region of interest" description="Disordered" evidence="1">
    <location>
        <begin position="84"/>
        <end position="104"/>
    </location>
</feature>
<evidence type="ECO:0000313" key="3">
    <source>
        <dbReference type="EMBL" id="TFK01775.1"/>
    </source>
</evidence>
<dbReference type="EMBL" id="QXTE01000212">
    <property type="protein sequence ID" value="TFK01775.1"/>
    <property type="molecule type" value="Genomic_DNA"/>
</dbReference>
<evidence type="ECO:0000313" key="4">
    <source>
        <dbReference type="Proteomes" id="UP000297703"/>
    </source>
</evidence>
<sequence>MSPFMKKKKSPPEMNSWLVSADGDSDRSSALALFIDMRLVGEGETPTGIAANNMLMILSCADLQRCSHPHWYAVRMPTRDQLLEEEQTQPGQDCTDDGWRGKII</sequence>
<gene>
    <name evidence="2" type="ORF">DR999_PMT15974</name>
    <name evidence="3" type="ORF">DR999_PMT15977</name>
</gene>
<evidence type="ECO:0000256" key="1">
    <source>
        <dbReference type="SAM" id="MobiDB-lite"/>
    </source>
</evidence>
<dbReference type="Proteomes" id="UP000297703">
    <property type="component" value="Unassembled WGS sequence"/>
</dbReference>
<organism evidence="3 4">
    <name type="scientific">Platysternon megacephalum</name>
    <name type="common">big-headed turtle</name>
    <dbReference type="NCBI Taxonomy" id="55544"/>
    <lineage>
        <taxon>Eukaryota</taxon>
        <taxon>Metazoa</taxon>
        <taxon>Chordata</taxon>
        <taxon>Craniata</taxon>
        <taxon>Vertebrata</taxon>
        <taxon>Euteleostomi</taxon>
        <taxon>Archelosauria</taxon>
        <taxon>Testudinata</taxon>
        <taxon>Testudines</taxon>
        <taxon>Cryptodira</taxon>
        <taxon>Durocryptodira</taxon>
        <taxon>Testudinoidea</taxon>
        <taxon>Platysternidae</taxon>
        <taxon>Platysternon</taxon>
    </lineage>
</organism>
<evidence type="ECO:0000313" key="2">
    <source>
        <dbReference type="EMBL" id="TFK01772.1"/>
    </source>
</evidence>